<dbReference type="InterPro" id="IPR018060">
    <property type="entry name" value="HTH_AraC"/>
</dbReference>
<dbReference type="GeneID" id="69974110"/>
<dbReference type="EMBL" id="CP012748">
    <property type="protein sequence ID" value="ALL70663.1"/>
    <property type="molecule type" value="Genomic_DNA"/>
</dbReference>
<keyword evidence="2" id="KW-0238">DNA-binding</keyword>
<organism evidence="5 6">
    <name type="scientific">Paraburkholderia caribensis MBA4</name>
    <dbReference type="NCBI Taxonomy" id="1323664"/>
    <lineage>
        <taxon>Bacteria</taxon>
        <taxon>Pseudomonadati</taxon>
        <taxon>Pseudomonadota</taxon>
        <taxon>Betaproteobacteria</taxon>
        <taxon>Burkholderiales</taxon>
        <taxon>Burkholderiaceae</taxon>
        <taxon>Paraburkholderia</taxon>
    </lineage>
</organism>
<proteinExistence type="predicted"/>
<reference evidence="5 6" key="1">
    <citation type="journal article" date="2014" name="Genome Announc.">
        <title>Draft Genome Sequence of the Haloacid-Degrading Burkholderia caribensis Strain MBA4.</title>
        <authorList>
            <person name="Pan Y."/>
            <person name="Kong K.F."/>
            <person name="Tsang J.S."/>
        </authorList>
    </citation>
    <scope>NUCLEOTIDE SEQUENCE [LARGE SCALE GENOMIC DNA]</scope>
    <source>
        <strain evidence="5 6">MBA4</strain>
        <plasmid evidence="6">Plasmid</plasmid>
    </source>
</reference>
<evidence type="ECO:0000256" key="1">
    <source>
        <dbReference type="ARBA" id="ARBA00023015"/>
    </source>
</evidence>
<dbReference type="PANTHER" id="PTHR46796:SF12">
    <property type="entry name" value="HTH-TYPE DNA-BINDING TRANSCRIPTIONAL ACTIVATOR EUTR"/>
    <property type="match status" value="1"/>
</dbReference>
<sequence length="327" mass="35850">MEIAISRTHRNRLDASHAREDIEREVSQLLCPHRMEVAGRGPLRAELYGVALHRASLLELCYGRETSIEAGDLAGQYLFRSTLAGRCELHSGSERASVSAGGMSVSSPTHAVRIRTDRECRNLLLRIDRAALEVKLAEMLQTTLREPLVFDLAIDPSHTGAGVFQGTLRYLCTLSGQIGASARANVLGPDLTQWLMTVLLTQLPHSHSDALALARGAQSPLPAHVRRARDYIDAHLGDPLPMATLAREAGVSPRTLQNGFRDFLDTTPAAYIRERRLEAVHAALRRDSSRAVTDVLIEYGVNSFGHFAKAYARRYGCLPSATARRGA</sequence>
<dbReference type="KEGG" id="bcai:K788_0004363"/>
<accession>A0A0P0RP24</accession>
<keyword evidence="5" id="KW-0614">Plasmid</keyword>
<evidence type="ECO:0000313" key="5">
    <source>
        <dbReference type="EMBL" id="ALL70663.1"/>
    </source>
</evidence>
<dbReference type="SUPFAM" id="SSF46689">
    <property type="entry name" value="Homeodomain-like"/>
    <property type="match status" value="1"/>
</dbReference>
<dbReference type="GO" id="GO:0003700">
    <property type="term" value="F:DNA-binding transcription factor activity"/>
    <property type="evidence" value="ECO:0007669"/>
    <property type="project" value="InterPro"/>
</dbReference>
<dbReference type="Gene3D" id="1.10.10.60">
    <property type="entry name" value="Homeodomain-like"/>
    <property type="match status" value="1"/>
</dbReference>
<geneLocation type="plasmid" evidence="6"/>
<dbReference type="Pfam" id="PF12833">
    <property type="entry name" value="HTH_18"/>
    <property type="match status" value="1"/>
</dbReference>
<evidence type="ECO:0000313" key="6">
    <source>
        <dbReference type="Proteomes" id="UP000019146"/>
    </source>
</evidence>
<name>A0A0P0RP24_9BURK</name>
<dbReference type="GO" id="GO:0043565">
    <property type="term" value="F:sequence-specific DNA binding"/>
    <property type="evidence" value="ECO:0007669"/>
    <property type="project" value="InterPro"/>
</dbReference>
<dbReference type="RefSeq" id="WP_035993788.1">
    <property type="nucleotide sequence ID" value="NZ_CP012748.1"/>
</dbReference>
<feature type="domain" description="HTH araC/xylS-type" evidence="4">
    <location>
        <begin position="226"/>
        <end position="325"/>
    </location>
</feature>
<dbReference type="AlphaFoldDB" id="A0A0P0RP24"/>
<dbReference type="Proteomes" id="UP000019146">
    <property type="component" value="Plasmid unnamed"/>
</dbReference>
<dbReference type="InterPro" id="IPR009057">
    <property type="entry name" value="Homeodomain-like_sf"/>
</dbReference>
<dbReference type="InterPro" id="IPR050204">
    <property type="entry name" value="AraC_XylS_family_regulators"/>
</dbReference>
<evidence type="ECO:0000256" key="2">
    <source>
        <dbReference type="ARBA" id="ARBA00023125"/>
    </source>
</evidence>
<evidence type="ECO:0000256" key="3">
    <source>
        <dbReference type="ARBA" id="ARBA00023163"/>
    </source>
</evidence>
<dbReference type="InterPro" id="IPR035418">
    <property type="entry name" value="AraC-bd_2"/>
</dbReference>
<gene>
    <name evidence="5" type="ORF">K788_0004363</name>
</gene>
<keyword evidence="1" id="KW-0805">Transcription regulation</keyword>
<dbReference type="InterPro" id="IPR018062">
    <property type="entry name" value="HTH_AraC-typ_CS"/>
</dbReference>
<dbReference type="Pfam" id="PF14525">
    <property type="entry name" value="AraC_binding_2"/>
    <property type="match status" value="1"/>
</dbReference>
<dbReference type="PROSITE" id="PS00041">
    <property type="entry name" value="HTH_ARAC_FAMILY_1"/>
    <property type="match status" value="1"/>
</dbReference>
<dbReference type="SMART" id="SM00342">
    <property type="entry name" value="HTH_ARAC"/>
    <property type="match status" value="1"/>
</dbReference>
<dbReference type="PANTHER" id="PTHR46796">
    <property type="entry name" value="HTH-TYPE TRANSCRIPTIONAL ACTIVATOR RHAS-RELATED"/>
    <property type="match status" value="1"/>
</dbReference>
<keyword evidence="3" id="KW-0804">Transcription</keyword>
<protein>
    <submittedName>
        <fullName evidence="5">Transcriptional regulator, AraC family</fullName>
    </submittedName>
</protein>
<evidence type="ECO:0000259" key="4">
    <source>
        <dbReference type="PROSITE" id="PS01124"/>
    </source>
</evidence>
<dbReference type="PROSITE" id="PS01124">
    <property type="entry name" value="HTH_ARAC_FAMILY_2"/>
    <property type="match status" value="1"/>
</dbReference>